<dbReference type="Proteomes" id="UP000236990">
    <property type="component" value="Unassembled WGS sequence"/>
</dbReference>
<dbReference type="AlphaFoldDB" id="A0A2S3U2D3"/>
<dbReference type="PANTHER" id="PTHR47786:SF2">
    <property type="entry name" value="GLYCOSYL HYDROLASE FAMILY 13 CATALYTIC DOMAIN-CONTAINING PROTEIN"/>
    <property type="match status" value="1"/>
</dbReference>
<dbReference type="EMBL" id="NKCZ01000122">
    <property type="protein sequence ID" value="POD82201.1"/>
    <property type="molecule type" value="Genomic_DNA"/>
</dbReference>
<reference evidence="2 3" key="1">
    <citation type="submission" date="2017-06" db="EMBL/GenBank/DDBJ databases">
        <title>Genome sequence of Lactobacillus plantarum subsp. plantarum strain SRCM101258.</title>
        <authorList>
            <person name="Cho S.H."/>
        </authorList>
    </citation>
    <scope>NUCLEOTIDE SEQUENCE [LARGE SCALE GENOMIC DNA]</scope>
    <source>
        <strain evidence="2 3">SRCM101258</strain>
    </source>
</reference>
<comment type="caution">
    <text evidence="2">The sequence shown here is derived from an EMBL/GenBank/DDBJ whole genome shotgun (WGS) entry which is preliminary data.</text>
</comment>
<dbReference type="GO" id="GO:0004556">
    <property type="term" value="F:alpha-amylase activity"/>
    <property type="evidence" value="ECO:0007669"/>
    <property type="project" value="UniProtKB-EC"/>
</dbReference>
<gene>
    <name evidence="2" type="ORF">S101258_02751</name>
</gene>
<dbReference type="GO" id="GO:0005975">
    <property type="term" value="P:carbohydrate metabolic process"/>
    <property type="evidence" value="ECO:0007669"/>
    <property type="project" value="InterPro"/>
</dbReference>
<evidence type="ECO:0000313" key="3">
    <source>
        <dbReference type="Proteomes" id="UP000236990"/>
    </source>
</evidence>
<dbReference type="Pfam" id="PF00128">
    <property type="entry name" value="Alpha-amylase"/>
    <property type="match status" value="1"/>
</dbReference>
<sequence>MARNTQTQLRNEMIYSVFVRNYSEAGNFAGVTADLQRIKDLGTDILWLLPINPIGEVNRKGTLGSPYAIKDYRGINPEYGTLADFKALTDRAHELGMKVMLDIVYNHTSPDSVLATEHPEWFYHDADGQLTNKVGDWSDVKDLDYGHHELWQYQSTHSCIGASLWTVTVVMLRH</sequence>
<name>A0A2S3U2D3_LACPN</name>
<dbReference type="InterPro" id="IPR006047">
    <property type="entry name" value="GH13_cat_dom"/>
</dbReference>
<dbReference type="InterPro" id="IPR017853">
    <property type="entry name" value="GH"/>
</dbReference>
<dbReference type="PANTHER" id="PTHR47786">
    <property type="entry name" value="ALPHA-1,4-GLUCAN:MALTOSE-1-PHOSPHATE MALTOSYLTRANSFERASE"/>
    <property type="match status" value="1"/>
</dbReference>
<keyword evidence="2" id="KW-0378">Hydrolase</keyword>
<dbReference type="EC" id="3.2.1.1" evidence="2"/>
<keyword evidence="2" id="KW-0326">Glycosidase</keyword>
<dbReference type="SUPFAM" id="SSF51445">
    <property type="entry name" value="(Trans)glycosidases"/>
    <property type="match status" value="1"/>
</dbReference>
<accession>A0A2S3U2D3</accession>
<protein>
    <submittedName>
        <fullName evidence="2">Alpha-amylase</fullName>
        <ecNumber evidence="2">3.2.1.1</ecNumber>
    </submittedName>
</protein>
<proteinExistence type="predicted"/>
<feature type="domain" description="Glycosyl hydrolase family 13 catalytic" evidence="1">
    <location>
        <begin position="22"/>
        <end position="113"/>
    </location>
</feature>
<dbReference type="Gene3D" id="3.20.20.80">
    <property type="entry name" value="Glycosidases"/>
    <property type="match status" value="1"/>
</dbReference>
<organism evidence="2 3">
    <name type="scientific">Lactiplantibacillus plantarum subsp. plantarum</name>
    <dbReference type="NCBI Taxonomy" id="337330"/>
    <lineage>
        <taxon>Bacteria</taxon>
        <taxon>Bacillati</taxon>
        <taxon>Bacillota</taxon>
        <taxon>Bacilli</taxon>
        <taxon>Lactobacillales</taxon>
        <taxon>Lactobacillaceae</taxon>
        <taxon>Lactiplantibacillus</taxon>
    </lineage>
</organism>
<evidence type="ECO:0000313" key="2">
    <source>
        <dbReference type="EMBL" id="POD82201.1"/>
    </source>
</evidence>
<evidence type="ECO:0000259" key="1">
    <source>
        <dbReference type="Pfam" id="PF00128"/>
    </source>
</evidence>